<proteinExistence type="predicted"/>
<evidence type="ECO:0000313" key="2">
    <source>
        <dbReference type="Proteomes" id="UP001597641"/>
    </source>
</evidence>
<reference evidence="2" key="1">
    <citation type="journal article" date="2019" name="Int. J. Syst. Evol. Microbiol.">
        <title>The Global Catalogue of Microorganisms (GCM) 10K type strain sequencing project: providing services to taxonomists for standard genome sequencing and annotation.</title>
        <authorList>
            <consortium name="The Broad Institute Genomics Platform"/>
            <consortium name="The Broad Institute Genome Sequencing Center for Infectious Disease"/>
            <person name="Wu L."/>
            <person name="Ma J."/>
        </authorList>
    </citation>
    <scope>NUCLEOTIDE SEQUENCE [LARGE SCALE GENOMIC DNA]</scope>
    <source>
        <strain evidence="2">KCTC 23984</strain>
    </source>
</reference>
<sequence length="43" mass="5026">MFHTSNTRERDVDEVQPGLKPVLGYTRLFFCTNPVFYSVTFIV</sequence>
<protein>
    <submittedName>
        <fullName evidence="1">Uncharacterized protein</fullName>
    </submittedName>
</protein>
<evidence type="ECO:0000313" key="1">
    <source>
        <dbReference type="EMBL" id="MFD3002979.1"/>
    </source>
</evidence>
<gene>
    <name evidence="1" type="ORF">ACFS7Z_21620</name>
</gene>
<name>A0ABW6C121_9BACT</name>
<dbReference type="Proteomes" id="UP001597641">
    <property type="component" value="Unassembled WGS sequence"/>
</dbReference>
<organism evidence="1 2">
    <name type="scientific">Pontibacter toksunensis</name>
    <dbReference type="NCBI Taxonomy" id="1332631"/>
    <lineage>
        <taxon>Bacteria</taxon>
        <taxon>Pseudomonadati</taxon>
        <taxon>Bacteroidota</taxon>
        <taxon>Cytophagia</taxon>
        <taxon>Cytophagales</taxon>
        <taxon>Hymenobacteraceae</taxon>
        <taxon>Pontibacter</taxon>
    </lineage>
</organism>
<dbReference type="RefSeq" id="WP_377489437.1">
    <property type="nucleotide sequence ID" value="NZ_JBHUOX010000022.1"/>
</dbReference>
<dbReference type="EMBL" id="JBHUOX010000022">
    <property type="protein sequence ID" value="MFD3002979.1"/>
    <property type="molecule type" value="Genomic_DNA"/>
</dbReference>
<comment type="caution">
    <text evidence="1">The sequence shown here is derived from an EMBL/GenBank/DDBJ whole genome shotgun (WGS) entry which is preliminary data.</text>
</comment>
<accession>A0ABW6C121</accession>
<keyword evidence="2" id="KW-1185">Reference proteome</keyword>